<comment type="caution">
    <text evidence="1">The sequence shown here is derived from an EMBL/GenBank/DDBJ whole genome shotgun (WGS) entry which is preliminary data.</text>
</comment>
<sequence length="119" mass="13830">LVLGQCRGPFIRDKKGYDKFDAYTVRDILEPDIFGITELEDEEVEYLRQKLLRYKNQAKKLAEEFGIPRDKIEENIKKIDEPIAEGSIIIHGQVKPGCPYGRISLKWVKKNSNFFNQGK</sequence>
<protein>
    <submittedName>
        <fullName evidence="1">Uncharacterized protein</fullName>
    </submittedName>
</protein>
<name>X1P3S4_9ZZZZ</name>
<dbReference type="EMBL" id="BARV01033459">
    <property type="protein sequence ID" value="GAI50493.1"/>
    <property type="molecule type" value="Genomic_DNA"/>
</dbReference>
<feature type="non-terminal residue" evidence="1">
    <location>
        <position position="1"/>
    </location>
</feature>
<gene>
    <name evidence="1" type="ORF">S06H3_52588</name>
</gene>
<reference evidence="1" key="1">
    <citation type="journal article" date="2014" name="Front. Microbiol.">
        <title>High frequency of phylogenetically diverse reductive dehalogenase-homologous genes in deep subseafloor sedimentary metagenomes.</title>
        <authorList>
            <person name="Kawai M."/>
            <person name="Futagami T."/>
            <person name="Toyoda A."/>
            <person name="Takaki Y."/>
            <person name="Nishi S."/>
            <person name="Hori S."/>
            <person name="Arai W."/>
            <person name="Tsubouchi T."/>
            <person name="Morono Y."/>
            <person name="Uchiyama I."/>
            <person name="Ito T."/>
            <person name="Fujiyama A."/>
            <person name="Inagaki F."/>
            <person name="Takami H."/>
        </authorList>
    </citation>
    <scope>NUCLEOTIDE SEQUENCE</scope>
    <source>
        <strain evidence="1">Expedition CK06-06</strain>
    </source>
</reference>
<accession>X1P3S4</accession>
<organism evidence="1">
    <name type="scientific">marine sediment metagenome</name>
    <dbReference type="NCBI Taxonomy" id="412755"/>
    <lineage>
        <taxon>unclassified sequences</taxon>
        <taxon>metagenomes</taxon>
        <taxon>ecological metagenomes</taxon>
    </lineage>
</organism>
<evidence type="ECO:0000313" key="1">
    <source>
        <dbReference type="EMBL" id="GAI50493.1"/>
    </source>
</evidence>
<proteinExistence type="predicted"/>
<dbReference type="AlphaFoldDB" id="X1P3S4"/>